<dbReference type="GO" id="GO:0071732">
    <property type="term" value="P:cellular response to nitric oxide"/>
    <property type="evidence" value="ECO:0007669"/>
    <property type="project" value="UniProtKB-ARBA"/>
</dbReference>
<dbReference type="NCBIfam" id="TIGR00254">
    <property type="entry name" value="GGDEF"/>
    <property type="match status" value="1"/>
</dbReference>
<dbReference type="PROSITE" id="PS50839">
    <property type="entry name" value="CHASE"/>
    <property type="match status" value="1"/>
</dbReference>
<dbReference type="Pfam" id="PF00563">
    <property type="entry name" value="EAL"/>
    <property type="match status" value="1"/>
</dbReference>
<evidence type="ECO:0000256" key="1">
    <source>
        <dbReference type="ARBA" id="ARBA00004370"/>
    </source>
</evidence>
<dbReference type="RefSeq" id="WP_150698636.1">
    <property type="nucleotide sequence ID" value="NZ_CABPRZ010000018.1"/>
</dbReference>
<dbReference type="SUPFAM" id="SSF55073">
    <property type="entry name" value="Nucleotide cyclase"/>
    <property type="match status" value="1"/>
</dbReference>
<reference evidence="9 10" key="1">
    <citation type="submission" date="2019-08" db="EMBL/GenBank/DDBJ databases">
        <authorList>
            <person name="Peeters C."/>
        </authorList>
    </citation>
    <scope>NUCLEOTIDE SEQUENCE [LARGE SCALE GENOMIC DNA]</scope>
    <source>
        <strain evidence="9 10">LMG 30175</strain>
    </source>
</reference>
<dbReference type="CDD" id="cd00130">
    <property type="entry name" value="PAS"/>
    <property type="match status" value="1"/>
</dbReference>
<name>A0A5E4XJI7_9BURK</name>
<sequence>MRLRSRLLSLLPAWIVLVLAVASSVALYRVSGRLVEREVLLKFDNHAGDVQDLIETRVRLYSDVLVSLQAFFAAREHVSRQEFHDFYNGLNLSERYPGFQLVNYARYVPASELEGFLAGQRDDPVLRAADISFIVKPPGARPAYNILTYVEPLESNLASLGVDVAAEPARLRALEQSRDTGQLLSSGRTIRPQGPRATTGIALRLPVYRKGMPIGTVEQRRLAYVGSVGAGIRVDDLMRGLLDNVQLRELHFKIYDVGPLEAAPQPLGESRLLFDSTNLLPKENPPRQLAQGRTIKRQMPLRFGGRRWIIDFSAQAPSLMGSDRYIPDITLGCGLAIAILLSVLTHVLTRSRARALVLANQMTYSLRESEVALAEAQRIAHLGSWSYDPRDGVVSWSDELARLLGKSKGRTTLEDFLSSIDVGYRTQLLARIDAALYANQGFEVEVQYHVANGRVGWLHLIGRPPASGQRHLLRGTAMEITHRKLAERTYQLEHAVTLQLAIARTDTDIIEPIVKTLCNGMHWDAASFWPTRAGEIQAMPQARFTDHPGLGPWLSRGRSPLGDDAQQIPDSPKWRNRKTELAELPHAEWLAAQGISTMLSFPLRLESTLLGVMEFYSRKRLPADRSALAAAESIVNQIEQYMRRRRAEADLRYVATHDSLTGLPNRLLFNDTLQAVLANAARQGTSFHVMFIDIDQFKNINDTLGHDVGDELLRSCADRLLGELPHVEMLARLGGDEFIVLLADSPDRPGLVDTLKAILAVFSAPVLIKSTEMQVTVSIGVSTFPQNGTDASSLLKHADIAMYRAKEQGKNTYQIYAQPMGAMLQEQVNLESHLWRALANKEFELHYQPRLSLKTGEITGVEALIRWRHPTLGLVPPLQFIPIAEKSGLIVPIGAWVLHEACRQNAAWRARGLAPLRVAVNLSARQFIRNDLMQGVLSALREAGLPADALELEITESLMMNQPEQVSKLLSRLKAKGVSVSVDDFGTGYSSLGYLKHFPVDTIKIDRSFITHIPDSESDKQITASVIALAHCLHLDVIAEGVETDAHVTFLREHGCDEIQGYHFSKPLTANDMTHLLGSHKASALSSALG</sequence>
<dbReference type="GO" id="GO:0007165">
    <property type="term" value="P:signal transduction"/>
    <property type="evidence" value="ECO:0007669"/>
    <property type="project" value="UniProtKB-ARBA"/>
</dbReference>
<dbReference type="InterPro" id="IPR001633">
    <property type="entry name" value="EAL_dom"/>
</dbReference>
<keyword evidence="3" id="KW-1133">Transmembrane helix</keyword>
<dbReference type="InterPro" id="IPR029016">
    <property type="entry name" value="GAF-like_dom_sf"/>
</dbReference>
<dbReference type="CDD" id="cd01948">
    <property type="entry name" value="EAL"/>
    <property type="match status" value="1"/>
</dbReference>
<protein>
    <submittedName>
        <fullName evidence="9">Putative signaling protein</fullName>
    </submittedName>
</protein>
<dbReference type="Gene3D" id="3.30.450.20">
    <property type="entry name" value="PAS domain"/>
    <property type="match status" value="1"/>
</dbReference>
<dbReference type="InterPro" id="IPR003018">
    <property type="entry name" value="GAF"/>
</dbReference>
<gene>
    <name evidence="9" type="ORF">PTE30175_03819</name>
</gene>
<feature type="domain" description="CHASE" evidence="6">
    <location>
        <begin position="74"/>
        <end position="311"/>
    </location>
</feature>
<dbReference type="Gene3D" id="3.30.70.270">
    <property type="match status" value="1"/>
</dbReference>
<dbReference type="Gene3D" id="3.30.450.350">
    <property type="entry name" value="CHASE domain"/>
    <property type="match status" value="1"/>
</dbReference>
<organism evidence="9 10">
    <name type="scientific">Pandoraea terrae</name>
    <dbReference type="NCBI Taxonomy" id="1537710"/>
    <lineage>
        <taxon>Bacteria</taxon>
        <taxon>Pseudomonadati</taxon>
        <taxon>Pseudomonadota</taxon>
        <taxon>Betaproteobacteria</taxon>
        <taxon>Burkholderiales</taxon>
        <taxon>Burkholderiaceae</taxon>
        <taxon>Pandoraea</taxon>
    </lineage>
</organism>
<dbReference type="InterPro" id="IPR029787">
    <property type="entry name" value="Nucleotide_cyclase"/>
</dbReference>
<comment type="catalytic activity">
    <reaction evidence="5">
        <text>3',3'-c-di-GMP + H2O = 5'-phosphoguanylyl(3'-&gt;5')guanosine + H(+)</text>
        <dbReference type="Rhea" id="RHEA:24902"/>
        <dbReference type="ChEBI" id="CHEBI:15377"/>
        <dbReference type="ChEBI" id="CHEBI:15378"/>
        <dbReference type="ChEBI" id="CHEBI:58754"/>
        <dbReference type="ChEBI" id="CHEBI:58805"/>
        <dbReference type="EC" id="3.1.4.52"/>
    </reaction>
    <physiologicalReaction direction="left-to-right" evidence="5">
        <dbReference type="Rhea" id="RHEA:24903"/>
    </physiologicalReaction>
</comment>
<dbReference type="SMART" id="SM01079">
    <property type="entry name" value="CHASE"/>
    <property type="match status" value="1"/>
</dbReference>
<dbReference type="AlphaFoldDB" id="A0A5E4XJI7"/>
<dbReference type="SUPFAM" id="SSF55785">
    <property type="entry name" value="PYP-like sensor domain (PAS domain)"/>
    <property type="match status" value="1"/>
</dbReference>
<dbReference type="SUPFAM" id="SSF55781">
    <property type="entry name" value="GAF domain-like"/>
    <property type="match status" value="1"/>
</dbReference>
<dbReference type="GO" id="GO:0016020">
    <property type="term" value="C:membrane"/>
    <property type="evidence" value="ECO:0007669"/>
    <property type="project" value="UniProtKB-SubCell"/>
</dbReference>
<dbReference type="InterPro" id="IPR000014">
    <property type="entry name" value="PAS"/>
</dbReference>
<dbReference type="InterPro" id="IPR035965">
    <property type="entry name" value="PAS-like_dom_sf"/>
</dbReference>
<dbReference type="PROSITE" id="PS50883">
    <property type="entry name" value="EAL"/>
    <property type="match status" value="1"/>
</dbReference>
<feature type="domain" description="EAL" evidence="7">
    <location>
        <begin position="827"/>
        <end position="1081"/>
    </location>
</feature>
<dbReference type="PROSITE" id="PS50887">
    <property type="entry name" value="GGDEF"/>
    <property type="match status" value="1"/>
</dbReference>
<dbReference type="Pfam" id="PF03924">
    <property type="entry name" value="CHASE"/>
    <property type="match status" value="1"/>
</dbReference>
<keyword evidence="2" id="KW-0812">Transmembrane</keyword>
<dbReference type="PANTHER" id="PTHR44757">
    <property type="entry name" value="DIGUANYLATE CYCLASE DGCP"/>
    <property type="match status" value="1"/>
</dbReference>
<dbReference type="InterPro" id="IPR052155">
    <property type="entry name" value="Biofilm_reg_signaling"/>
</dbReference>
<dbReference type="Pfam" id="PF01590">
    <property type="entry name" value="GAF"/>
    <property type="match status" value="1"/>
</dbReference>
<evidence type="ECO:0000313" key="10">
    <source>
        <dbReference type="Proteomes" id="UP000414233"/>
    </source>
</evidence>
<evidence type="ECO:0000259" key="6">
    <source>
        <dbReference type="PROSITE" id="PS50839"/>
    </source>
</evidence>
<accession>A0A5E4XJI7</accession>
<evidence type="ECO:0000256" key="4">
    <source>
        <dbReference type="ARBA" id="ARBA00023136"/>
    </source>
</evidence>
<dbReference type="Gene3D" id="3.20.20.450">
    <property type="entry name" value="EAL domain"/>
    <property type="match status" value="1"/>
</dbReference>
<dbReference type="InterPro" id="IPR035919">
    <property type="entry name" value="EAL_sf"/>
</dbReference>
<dbReference type="GO" id="GO:0071111">
    <property type="term" value="F:cyclic-guanylate-specific phosphodiesterase activity"/>
    <property type="evidence" value="ECO:0007669"/>
    <property type="project" value="UniProtKB-EC"/>
</dbReference>
<dbReference type="InterPro" id="IPR000160">
    <property type="entry name" value="GGDEF_dom"/>
</dbReference>
<dbReference type="PANTHER" id="PTHR44757:SF2">
    <property type="entry name" value="BIOFILM ARCHITECTURE MAINTENANCE PROTEIN MBAA"/>
    <property type="match status" value="1"/>
</dbReference>
<feature type="domain" description="GGDEF" evidence="8">
    <location>
        <begin position="685"/>
        <end position="818"/>
    </location>
</feature>
<evidence type="ECO:0000313" key="9">
    <source>
        <dbReference type="EMBL" id="VVE36322.1"/>
    </source>
</evidence>
<evidence type="ECO:0000256" key="2">
    <source>
        <dbReference type="ARBA" id="ARBA00022692"/>
    </source>
</evidence>
<dbReference type="FunFam" id="3.30.70.270:FF:000001">
    <property type="entry name" value="Diguanylate cyclase domain protein"/>
    <property type="match status" value="1"/>
</dbReference>
<dbReference type="Proteomes" id="UP000414233">
    <property type="component" value="Unassembled WGS sequence"/>
</dbReference>
<dbReference type="EMBL" id="CABPRZ010000018">
    <property type="protein sequence ID" value="VVE36322.1"/>
    <property type="molecule type" value="Genomic_DNA"/>
</dbReference>
<evidence type="ECO:0000259" key="7">
    <source>
        <dbReference type="PROSITE" id="PS50883"/>
    </source>
</evidence>
<dbReference type="InterPro" id="IPR043128">
    <property type="entry name" value="Rev_trsase/Diguanyl_cyclase"/>
</dbReference>
<dbReference type="Pfam" id="PF00990">
    <property type="entry name" value="GGDEF"/>
    <property type="match status" value="1"/>
</dbReference>
<keyword evidence="10" id="KW-1185">Reference proteome</keyword>
<dbReference type="OrthoDB" id="9813903at2"/>
<proteinExistence type="predicted"/>
<dbReference type="CDD" id="cd01949">
    <property type="entry name" value="GGDEF"/>
    <property type="match status" value="1"/>
</dbReference>
<dbReference type="InterPro" id="IPR042240">
    <property type="entry name" value="CHASE_sf"/>
</dbReference>
<evidence type="ECO:0000259" key="8">
    <source>
        <dbReference type="PROSITE" id="PS50887"/>
    </source>
</evidence>
<evidence type="ECO:0000256" key="3">
    <source>
        <dbReference type="ARBA" id="ARBA00022989"/>
    </source>
</evidence>
<dbReference type="Gene3D" id="3.30.450.40">
    <property type="match status" value="1"/>
</dbReference>
<dbReference type="SMART" id="SM00267">
    <property type="entry name" value="GGDEF"/>
    <property type="match status" value="1"/>
</dbReference>
<keyword evidence="4" id="KW-0472">Membrane</keyword>
<evidence type="ECO:0000256" key="5">
    <source>
        <dbReference type="ARBA" id="ARBA00051114"/>
    </source>
</evidence>
<dbReference type="FunFam" id="3.20.20.450:FF:000001">
    <property type="entry name" value="Cyclic di-GMP phosphodiesterase yahA"/>
    <property type="match status" value="1"/>
</dbReference>
<dbReference type="InterPro" id="IPR006189">
    <property type="entry name" value="CHASE_dom"/>
</dbReference>
<comment type="subcellular location">
    <subcellularLocation>
        <location evidence="1">Membrane</location>
    </subcellularLocation>
</comment>
<dbReference type="SUPFAM" id="SSF141868">
    <property type="entry name" value="EAL domain-like"/>
    <property type="match status" value="1"/>
</dbReference>
<dbReference type="SMART" id="SM00052">
    <property type="entry name" value="EAL"/>
    <property type="match status" value="1"/>
</dbReference>